<protein>
    <submittedName>
        <fullName evidence="1">Uncharacterized protein LOC114333637</fullName>
    </submittedName>
</protein>
<dbReference type="InParanoid" id="A0A6P7FSX5"/>
<name>A0A6P7FSX5_DIAVI</name>
<proteinExistence type="predicted"/>
<reference evidence="1" key="1">
    <citation type="submission" date="2025-08" db="UniProtKB">
        <authorList>
            <consortium name="RefSeq"/>
        </authorList>
    </citation>
    <scope>IDENTIFICATION</scope>
    <source>
        <tissue evidence="1">Whole insect</tissue>
    </source>
</reference>
<organism evidence="1">
    <name type="scientific">Diabrotica virgifera virgifera</name>
    <name type="common">western corn rootworm</name>
    <dbReference type="NCBI Taxonomy" id="50390"/>
    <lineage>
        <taxon>Eukaryota</taxon>
        <taxon>Metazoa</taxon>
        <taxon>Ecdysozoa</taxon>
        <taxon>Arthropoda</taxon>
        <taxon>Hexapoda</taxon>
        <taxon>Insecta</taxon>
        <taxon>Pterygota</taxon>
        <taxon>Neoptera</taxon>
        <taxon>Endopterygota</taxon>
        <taxon>Coleoptera</taxon>
        <taxon>Polyphaga</taxon>
        <taxon>Cucujiformia</taxon>
        <taxon>Chrysomeloidea</taxon>
        <taxon>Chrysomelidae</taxon>
        <taxon>Galerucinae</taxon>
        <taxon>Diabroticina</taxon>
        <taxon>Diabroticites</taxon>
        <taxon>Diabrotica</taxon>
    </lineage>
</organism>
<dbReference type="KEGG" id="dvv:114333637"/>
<sequence length="561" mass="63823">MNVEQNSLSHYHKALLATSASTILQSGLLLDEDLQILINFYKHDPSITFPVYTPSLFFRIGLASFVGSLVLANRFTKWLVLPSTMMATVATVVEVKQSRKITNRKEIVENVVNISKKINTLNSSIKKYLKTRIDIKDKSQNEFFQGYNIQTHEFLKNMRDDEKMFVVTIMNNLEILTNYSDNLKDDFNLFKDFKPLDKVQLENIEDGLKFIIQVQDLHIWIISKLLSYISTVSLGPNNKLDAAAVNTLFDVTLDSLLRFLKNHYEVTRKSFASLRSSVHTLQQIRTAKNDKPIISNKLQNTLMSALDNISIIYEKSQTILTRLEVSESESSEHLDTALLDLRNHTYAAYESVDLLCRLYGILTSQKIPAEEAKVIQVNSNTAKLPTINYDDDVDVVEENYELYLDKDYKESVEESRSHKDESSAYLGLMLAELQQSLKKHERFIEAKKKRGSVDLKEIVEKEEVPCFNLDELKCDVKNEDNKEVDNGANAAVASLSVVEQPISPVPPPPPPPMIPKVFQLDDVLPAEPHSRSMFEGIKMLSSQLARDEEVFGESGEEDEDD</sequence>
<accession>A0A6P7FSX5</accession>
<dbReference type="AlphaFoldDB" id="A0A6P7FSX5"/>
<evidence type="ECO:0000313" key="1">
    <source>
        <dbReference type="RefSeq" id="XP_028139406.1"/>
    </source>
</evidence>
<gene>
    <name evidence="1" type="primary">LOC114333637</name>
</gene>
<dbReference type="OrthoDB" id="6689151at2759"/>
<dbReference type="RefSeq" id="XP_028139406.1">
    <property type="nucleotide sequence ID" value="XM_028283605.1"/>
</dbReference>